<name>A0A6A6PA79_9PEZI</name>
<dbReference type="SUPFAM" id="SSF57997">
    <property type="entry name" value="Tropomyosin"/>
    <property type="match status" value="1"/>
</dbReference>
<feature type="region of interest" description="Disordered" evidence="1">
    <location>
        <begin position="614"/>
        <end position="634"/>
    </location>
</feature>
<feature type="region of interest" description="Disordered" evidence="1">
    <location>
        <begin position="218"/>
        <end position="240"/>
    </location>
</feature>
<feature type="compositionally biased region" description="Polar residues" evidence="1">
    <location>
        <begin position="35"/>
        <end position="47"/>
    </location>
</feature>
<protein>
    <submittedName>
        <fullName evidence="4">Up-regulated during septation-domain-containing protein</fullName>
    </submittedName>
</protein>
<dbReference type="PANTHER" id="PTHR45615">
    <property type="entry name" value="MYOSIN HEAVY CHAIN, NON-MUSCLE"/>
    <property type="match status" value="1"/>
</dbReference>
<dbReference type="Pfam" id="PF15456">
    <property type="entry name" value="Uds1"/>
    <property type="match status" value="1"/>
</dbReference>
<feature type="region of interest" description="Disordered" evidence="1">
    <location>
        <begin position="538"/>
        <end position="577"/>
    </location>
</feature>
<feature type="region of interest" description="Disordered" evidence="1">
    <location>
        <begin position="463"/>
        <end position="488"/>
    </location>
</feature>
<feature type="compositionally biased region" description="Low complexity" evidence="1">
    <location>
        <begin position="92"/>
        <end position="114"/>
    </location>
</feature>
<dbReference type="Proteomes" id="UP000799766">
    <property type="component" value="Unassembled WGS sequence"/>
</dbReference>
<sequence length="994" mass="104323">MPEPSRTTNLPSPYDGETLTDATKEQYFGFPPTPSSHYPSVQLNGVDTLSYGSSAGGGGAGNYNNAYANNGYDTYSYGSSNYNAAPAPLAAAGGPAPSGGPTSNGASGAGVQSSSGGGGSYFPPADALLRDSGSLGPSGGGGGSTARQRLSAQLDASDPVALHLLVETALGDAAGYAVLSFDEVEGLKRERGTLGQRAEGLRKKLALETKVRDAAASLKRLGKKDSGPGGAPDSEAELAESEKKCEGLARELWGLESRVNEVEGRLLRHTAGVLQLSHGQREERDGSGLVNGAVGERGMYTMDLGRTEGSRAINEDMFDERSLYRLPENLDVFMEAIRSGAGVKAGGGSSARQGQPAMDDAHLKDLAVRLESFNTRIRDLIVQARLSNPQEYALPPQAGDLTLPLSGGQAASVLDPQLEFMDAALANLSGSLAGDRDDTRARVAALNQAIYDVLAQGQDAADVDEYGDPVAGPPPPPSSSQADGASLASELAYAEDSLETLRTRTQGGSASGLGPASGKAAEYEAALLDLWGQIGATDDGGGNSNTNSMMFGTAPAPSALGPASPVSPSSPRSPTEPFSLPAFVHKVQRLHARASAAREQMDILRRQIQQQRELNSASDAEKEAKVAELDAAAQQAARERDDALRRLDDALRAHQQHELQQAGALDAAATLDEERAARRRAEDARDDARDDARIAQAEAEARVAEADERATEAEAALADQRQALEGARRDLAGAAERVAALEASRDAATGQVAALEARLGEATEGVAALEARLGEAGARADGAERRAAASEDEARGLEADVVRLTTEVALAKAELDGAYGSRAERAAEAHKASAASAEQELAGLRRERDEVAGRAEALKAELAQLVGEFEELTRAGVEAEREREGLERLVDGLRDKVEGLEGQLSEERVRWLGVRSPGAQTEGAGAGPGGGREMTSMMVLRNEFKKMMRDTRAENLKTLRAEQEERRKLEALVRQLRREQAPGKSGLSQSMTPS</sequence>
<feature type="domain" description="Up-regulated during septation protein 1" evidence="2">
    <location>
        <begin position="163"/>
        <end position="276"/>
    </location>
</feature>
<proteinExistence type="predicted"/>
<organism evidence="4 5">
    <name type="scientific">Lineolata rhizophorae</name>
    <dbReference type="NCBI Taxonomy" id="578093"/>
    <lineage>
        <taxon>Eukaryota</taxon>
        <taxon>Fungi</taxon>
        <taxon>Dikarya</taxon>
        <taxon>Ascomycota</taxon>
        <taxon>Pezizomycotina</taxon>
        <taxon>Dothideomycetes</taxon>
        <taxon>Dothideomycetes incertae sedis</taxon>
        <taxon>Lineolatales</taxon>
        <taxon>Lineolataceae</taxon>
        <taxon>Lineolata</taxon>
    </lineage>
</organism>
<evidence type="ECO:0000259" key="3">
    <source>
        <dbReference type="Pfam" id="PF25078"/>
    </source>
</evidence>
<feature type="compositionally biased region" description="Polar residues" evidence="1">
    <location>
        <begin position="1"/>
        <end position="11"/>
    </location>
</feature>
<dbReference type="Pfam" id="PF25078">
    <property type="entry name" value="DUF7801"/>
    <property type="match status" value="1"/>
</dbReference>
<dbReference type="SUPFAM" id="SSF90257">
    <property type="entry name" value="Myosin rod fragments"/>
    <property type="match status" value="1"/>
</dbReference>
<feature type="region of interest" description="Disordered" evidence="1">
    <location>
        <begin position="1"/>
        <end position="50"/>
    </location>
</feature>
<feature type="compositionally biased region" description="Basic and acidic residues" evidence="1">
    <location>
        <begin position="619"/>
        <end position="628"/>
    </location>
</feature>
<gene>
    <name evidence="4" type="ORF">BDY21DRAFT_361598</name>
</gene>
<dbReference type="AlphaFoldDB" id="A0A6A6PA79"/>
<evidence type="ECO:0000259" key="2">
    <source>
        <dbReference type="Pfam" id="PF15456"/>
    </source>
</evidence>
<dbReference type="EMBL" id="MU001673">
    <property type="protein sequence ID" value="KAF2460687.1"/>
    <property type="molecule type" value="Genomic_DNA"/>
</dbReference>
<feature type="compositionally biased region" description="Low complexity" evidence="1">
    <location>
        <begin position="554"/>
        <end position="577"/>
    </location>
</feature>
<reference evidence="4" key="1">
    <citation type="journal article" date="2020" name="Stud. Mycol.">
        <title>101 Dothideomycetes genomes: a test case for predicting lifestyles and emergence of pathogens.</title>
        <authorList>
            <person name="Haridas S."/>
            <person name="Albert R."/>
            <person name="Binder M."/>
            <person name="Bloem J."/>
            <person name="Labutti K."/>
            <person name="Salamov A."/>
            <person name="Andreopoulos B."/>
            <person name="Baker S."/>
            <person name="Barry K."/>
            <person name="Bills G."/>
            <person name="Bluhm B."/>
            <person name="Cannon C."/>
            <person name="Castanera R."/>
            <person name="Culley D."/>
            <person name="Daum C."/>
            <person name="Ezra D."/>
            <person name="Gonzalez J."/>
            <person name="Henrissat B."/>
            <person name="Kuo A."/>
            <person name="Liang C."/>
            <person name="Lipzen A."/>
            <person name="Lutzoni F."/>
            <person name="Magnuson J."/>
            <person name="Mondo S."/>
            <person name="Nolan M."/>
            <person name="Ohm R."/>
            <person name="Pangilinan J."/>
            <person name="Park H.-J."/>
            <person name="Ramirez L."/>
            <person name="Alfaro M."/>
            <person name="Sun H."/>
            <person name="Tritt A."/>
            <person name="Yoshinaga Y."/>
            <person name="Zwiers L.-H."/>
            <person name="Turgeon B."/>
            <person name="Goodwin S."/>
            <person name="Spatafora J."/>
            <person name="Crous P."/>
            <person name="Grigoriev I."/>
        </authorList>
    </citation>
    <scope>NUCLEOTIDE SEQUENCE</scope>
    <source>
        <strain evidence="4">ATCC 16933</strain>
    </source>
</reference>
<dbReference type="InterPro" id="IPR029191">
    <property type="entry name" value="Uds1"/>
</dbReference>
<dbReference type="OrthoDB" id="5569911at2759"/>
<accession>A0A6A6PA79</accession>
<feature type="domain" description="DUF7801" evidence="3">
    <location>
        <begin position="781"/>
        <end position="913"/>
    </location>
</feature>
<evidence type="ECO:0000313" key="4">
    <source>
        <dbReference type="EMBL" id="KAF2460687.1"/>
    </source>
</evidence>
<keyword evidence="5" id="KW-1185">Reference proteome</keyword>
<dbReference type="InterPro" id="IPR056703">
    <property type="entry name" value="DUF7801"/>
</dbReference>
<evidence type="ECO:0000256" key="1">
    <source>
        <dbReference type="SAM" id="MobiDB-lite"/>
    </source>
</evidence>
<dbReference type="Gene3D" id="1.10.287.1490">
    <property type="match status" value="1"/>
</dbReference>
<feature type="region of interest" description="Disordered" evidence="1">
    <location>
        <begin position="92"/>
        <end position="149"/>
    </location>
</feature>
<dbReference type="PANTHER" id="PTHR45615:SF80">
    <property type="entry name" value="GRIP DOMAIN-CONTAINING PROTEIN"/>
    <property type="match status" value="1"/>
</dbReference>
<evidence type="ECO:0000313" key="5">
    <source>
        <dbReference type="Proteomes" id="UP000799766"/>
    </source>
</evidence>